<dbReference type="Pfam" id="PF05920">
    <property type="entry name" value="Homeobox_KN"/>
    <property type="match status" value="1"/>
</dbReference>
<gene>
    <name evidence="10" type="ORF">SELMODRAFT_448401</name>
</gene>
<accession>D8T710</accession>
<feature type="compositionally biased region" description="Basic and acidic residues" evidence="7">
    <location>
        <begin position="1"/>
        <end position="19"/>
    </location>
</feature>
<dbReference type="InterPro" id="IPR005541">
    <property type="entry name" value="KNOX2"/>
</dbReference>
<evidence type="ECO:0000256" key="7">
    <source>
        <dbReference type="SAM" id="MobiDB-lite"/>
    </source>
</evidence>
<dbReference type="SMART" id="SM00389">
    <property type="entry name" value="HOX"/>
    <property type="match status" value="1"/>
</dbReference>
<name>D8T710_SELML</name>
<organism evidence="11">
    <name type="scientific">Selaginella moellendorffii</name>
    <name type="common">Spikemoss</name>
    <dbReference type="NCBI Taxonomy" id="88036"/>
    <lineage>
        <taxon>Eukaryota</taxon>
        <taxon>Viridiplantae</taxon>
        <taxon>Streptophyta</taxon>
        <taxon>Embryophyta</taxon>
        <taxon>Tracheophyta</taxon>
        <taxon>Lycopodiopsida</taxon>
        <taxon>Selaginellales</taxon>
        <taxon>Selaginellaceae</taxon>
        <taxon>Selaginella</taxon>
    </lineage>
</organism>
<dbReference type="Pfam" id="PF03791">
    <property type="entry name" value="KNOX2"/>
    <property type="match status" value="1"/>
</dbReference>
<keyword evidence="2 5" id="KW-0238">DNA-binding</keyword>
<dbReference type="PANTHER" id="PTHR11850">
    <property type="entry name" value="HOMEOBOX PROTEIN TRANSCRIPTION FACTORS"/>
    <property type="match status" value="1"/>
</dbReference>
<evidence type="ECO:0000256" key="5">
    <source>
        <dbReference type="PROSITE-ProRule" id="PRU00108"/>
    </source>
</evidence>
<feature type="region of interest" description="Disordered" evidence="7">
    <location>
        <begin position="272"/>
        <end position="308"/>
    </location>
</feature>
<dbReference type="Pfam" id="PF03790">
    <property type="entry name" value="KNOX1"/>
    <property type="match status" value="1"/>
</dbReference>
<evidence type="ECO:0000256" key="1">
    <source>
        <dbReference type="ARBA" id="ARBA00004123"/>
    </source>
</evidence>
<evidence type="ECO:0000256" key="2">
    <source>
        <dbReference type="ARBA" id="ARBA00023125"/>
    </source>
</evidence>
<feature type="domain" description="Homeobox" evidence="8">
    <location>
        <begin position="336"/>
        <end position="399"/>
    </location>
</feature>
<feature type="region of interest" description="Disordered" evidence="7">
    <location>
        <begin position="106"/>
        <end position="154"/>
    </location>
</feature>
<evidence type="ECO:0000256" key="6">
    <source>
        <dbReference type="PROSITE-ProRule" id="PRU00559"/>
    </source>
</evidence>
<evidence type="ECO:0000256" key="3">
    <source>
        <dbReference type="ARBA" id="ARBA00023155"/>
    </source>
</evidence>
<evidence type="ECO:0000256" key="4">
    <source>
        <dbReference type="ARBA" id="ARBA00023242"/>
    </source>
</evidence>
<dbReference type="SMART" id="SM01255">
    <property type="entry name" value="KNOX1"/>
    <property type="match status" value="1"/>
</dbReference>
<proteinExistence type="inferred from homology"/>
<feature type="domain" description="ELK" evidence="9">
    <location>
        <begin position="316"/>
        <end position="336"/>
    </location>
</feature>
<sequence length="417" mass="45651">MEPMDRHSSPKRSPGRDGHSPFGAHPTPEQHDAFLAASSALISQACVKEDPEPQQQHHLIDHGAAAAAAAGYSMEHLAWDNHSFIESMSPESADLCKHLLEHIHGAHFPHGEGSRHDPEEQQPHHHHGGASSSSSGARLAPPPGSMASSISTTETDETMKASIVAHAHYPDLLASLLNIQKVLLAQVGAPPDRVAKLDEAGQLLLNLRPAVVTSVGANPELDDFMVAYCAIMKEFEDEFRNVLEGAMAFCKTKTDQLGAIAAASVHMNSVVTSVSDHPVESEEPETTTTGGGAEIEEDISSSEVGNEVDPLAKDENLKEYLAQRYGAYIKGLKQEFLKKKKKGKLPKHSTEKLYEWWEAHIKWPYPSEQEKANLATDTGLDQKQINNWFINQRKRHWNPSEHDRPLSSVSARGNTEG</sequence>
<dbReference type="PROSITE" id="PS50071">
    <property type="entry name" value="HOMEOBOX_2"/>
    <property type="match status" value="1"/>
</dbReference>
<dbReference type="SUPFAM" id="SSF46689">
    <property type="entry name" value="Homeodomain-like"/>
    <property type="match status" value="1"/>
</dbReference>
<dbReference type="eggNOG" id="KOG0773">
    <property type="taxonomic scope" value="Eukaryota"/>
</dbReference>
<dbReference type="GO" id="GO:0005634">
    <property type="term" value="C:nucleus"/>
    <property type="evidence" value="ECO:0000318"/>
    <property type="project" value="GO_Central"/>
</dbReference>
<keyword evidence="4 5" id="KW-0539">Nucleus</keyword>
<dbReference type="InterPro" id="IPR005539">
    <property type="entry name" value="ELK_dom"/>
</dbReference>
<dbReference type="GO" id="GO:0006355">
    <property type="term" value="P:regulation of DNA-templated transcription"/>
    <property type="evidence" value="ECO:0007669"/>
    <property type="project" value="InterPro"/>
</dbReference>
<keyword evidence="3 5" id="KW-0371">Homeobox</keyword>
<evidence type="ECO:0000313" key="10">
    <source>
        <dbReference type="EMBL" id="EFJ07541.1"/>
    </source>
</evidence>
<dbReference type="AlphaFoldDB" id="D8T710"/>
<feature type="region of interest" description="Disordered" evidence="7">
    <location>
        <begin position="1"/>
        <end position="31"/>
    </location>
</feature>
<keyword evidence="11" id="KW-1185">Reference proteome</keyword>
<dbReference type="SMART" id="SM01256">
    <property type="entry name" value="KNOX2"/>
    <property type="match status" value="1"/>
</dbReference>
<feature type="compositionally biased region" description="Low complexity" evidence="7">
    <location>
        <begin position="129"/>
        <end position="139"/>
    </location>
</feature>
<feature type="DNA-binding region" description="Homeobox; TALE-type" evidence="5">
    <location>
        <begin position="337"/>
        <end position="400"/>
    </location>
</feature>
<reference evidence="10 11" key="1">
    <citation type="journal article" date="2011" name="Science">
        <title>The Selaginella genome identifies genetic changes associated with the evolution of vascular plants.</title>
        <authorList>
            <person name="Banks J.A."/>
            <person name="Nishiyama T."/>
            <person name="Hasebe M."/>
            <person name="Bowman J.L."/>
            <person name="Gribskov M."/>
            <person name="dePamphilis C."/>
            <person name="Albert V.A."/>
            <person name="Aono N."/>
            <person name="Aoyama T."/>
            <person name="Ambrose B.A."/>
            <person name="Ashton N.W."/>
            <person name="Axtell M.J."/>
            <person name="Barker E."/>
            <person name="Barker M.S."/>
            <person name="Bennetzen J.L."/>
            <person name="Bonawitz N.D."/>
            <person name="Chapple C."/>
            <person name="Cheng C."/>
            <person name="Correa L.G."/>
            <person name="Dacre M."/>
            <person name="DeBarry J."/>
            <person name="Dreyer I."/>
            <person name="Elias M."/>
            <person name="Engstrom E.M."/>
            <person name="Estelle M."/>
            <person name="Feng L."/>
            <person name="Finet C."/>
            <person name="Floyd S.K."/>
            <person name="Frommer W.B."/>
            <person name="Fujita T."/>
            <person name="Gramzow L."/>
            <person name="Gutensohn M."/>
            <person name="Harholt J."/>
            <person name="Hattori M."/>
            <person name="Heyl A."/>
            <person name="Hirai T."/>
            <person name="Hiwatashi Y."/>
            <person name="Ishikawa M."/>
            <person name="Iwata M."/>
            <person name="Karol K.G."/>
            <person name="Koehler B."/>
            <person name="Kolukisaoglu U."/>
            <person name="Kubo M."/>
            <person name="Kurata T."/>
            <person name="Lalonde S."/>
            <person name="Li K."/>
            <person name="Li Y."/>
            <person name="Litt A."/>
            <person name="Lyons E."/>
            <person name="Manning G."/>
            <person name="Maruyama T."/>
            <person name="Michael T.P."/>
            <person name="Mikami K."/>
            <person name="Miyazaki S."/>
            <person name="Morinaga S."/>
            <person name="Murata T."/>
            <person name="Mueller-Roeber B."/>
            <person name="Nelson D.R."/>
            <person name="Obara M."/>
            <person name="Oguri Y."/>
            <person name="Olmstead R.G."/>
            <person name="Onodera N."/>
            <person name="Petersen B.L."/>
            <person name="Pils B."/>
            <person name="Prigge M."/>
            <person name="Rensing S.A."/>
            <person name="Riano-Pachon D.M."/>
            <person name="Roberts A.W."/>
            <person name="Sato Y."/>
            <person name="Scheller H.V."/>
            <person name="Schulz B."/>
            <person name="Schulz C."/>
            <person name="Shakirov E.V."/>
            <person name="Shibagaki N."/>
            <person name="Shinohara N."/>
            <person name="Shippen D.E."/>
            <person name="Soerensen I."/>
            <person name="Sotooka R."/>
            <person name="Sugimoto N."/>
            <person name="Sugita M."/>
            <person name="Sumikawa N."/>
            <person name="Tanurdzic M."/>
            <person name="Theissen G."/>
            <person name="Ulvskov P."/>
            <person name="Wakazuki S."/>
            <person name="Weng J.K."/>
            <person name="Willats W.W."/>
            <person name="Wipf D."/>
            <person name="Wolf P.G."/>
            <person name="Yang L."/>
            <person name="Zimmer A.D."/>
            <person name="Zhu Q."/>
            <person name="Mitros T."/>
            <person name="Hellsten U."/>
            <person name="Loque D."/>
            <person name="Otillar R."/>
            <person name="Salamov A."/>
            <person name="Schmutz J."/>
            <person name="Shapiro H."/>
            <person name="Lindquist E."/>
            <person name="Lucas S."/>
            <person name="Rokhsar D."/>
            <person name="Grigoriev I.V."/>
        </authorList>
    </citation>
    <scope>NUCLEOTIDE SEQUENCE [LARGE SCALE GENOMIC DNA]</scope>
</reference>
<dbReference type="HOGENOM" id="CLU_667995_0_0_1"/>
<evidence type="ECO:0000259" key="9">
    <source>
        <dbReference type="PROSITE" id="PS51213"/>
    </source>
</evidence>
<evidence type="ECO:0000259" key="8">
    <source>
        <dbReference type="PROSITE" id="PS50071"/>
    </source>
</evidence>
<dbReference type="InterPro" id="IPR009057">
    <property type="entry name" value="Homeodomain-like_sf"/>
</dbReference>
<dbReference type="OrthoDB" id="10056939at2759"/>
<comment type="subcellular location">
    <subcellularLocation>
        <location evidence="1 5">Nucleus</location>
    </subcellularLocation>
</comment>
<dbReference type="InterPro" id="IPR005540">
    <property type="entry name" value="KNOX1"/>
</dbReference>
<dbReference type="PROSITE" id="PS51213">
    <property type="entry name" value="ELK"/>
    <property type="match status" value="1"/>
</dbReference>
<dbReference type="OMA" id="YSMEHLA"/>
<comment type="similarity">
    <text evidence="6">Belongs to the TALE/KNOX homeobox family.</text>
</comment>
<feature type="region of interest" description="Disordered" evidence="7">
    <location>
        <begin position="396"/>
        <end position="417"/>
    </location>
</feature>
<dbReference type="Proteomes" id="UP000001514">
    <property type="component" value="Unassembled WGS sequence"/>
</dbReference>
<dbReference type="GO" id="GO:0003677">
    <property type="term" value="F:DNA binding"/>
    <property type="evidence" value="ECO:0007669"/>
    <property type="project" value="UniProtKB-UniRule"/>
</dbReference>
<feature type="compositionally biased region" description="Basic and acidic residues" evidence="7">
    <location>
        <begin position="106"/>
        <end position="123"/>
    </location>
</feature>
<dbReference type="Gene3D" id="1.10.10.60">
    <property type="entry name" value="Homeodomain-like"/>
    <property type="match status" value="1"/>
</dbReference>
<dbReference type="STRING" id="88036.D8T710"/>
<dbReference type="InterPro" id="IPR008422">
    <property type="entry name" value="KN_HD"/>
</dbReference>
<evidence type="ECO:0000313" key="11">
    <source>
        <dbReference type="Proteomes" id="UP000001514"/>
    </source>
</evidence>
<dbReference type="CDD" id="cd00086">
    <property type="entry name" value="homeodomain"/>
    <property type="match status" value="1"/>
</dbReference>
<feature type="compositionally biased region" description="Polar residues" evidence="7">
    <location>
        <begin position="407"/>
        <end position="417"/>
    </location>
</feature>
<dbReference type="InterPro" id="IPR050224">
    <property type="entry name" value="TALE_homeobox"/>
</dbReference>
<dbReference type="InParanoid" id="D8T710"/>
<dbReference type="Gramene" id="EFJ07541">
    <property type="protein sequence ID" value="EFJ07541"/>
    <property type="gene ID" value="SELMODRAFT_448401"/>
</dbReference>
<dbReference type="EMBL" id="GL377684">
    <property type="protein sequence ID" value="EFJ07541.1"/>
    <property type="molecule type" value="Genomic_DNA"/>
</dbReference>
<dbReference type="InterPro" id="IPR001356">
    <property type="entry name" value="HD"/>
</dbReference>
<protein>
    <submittedName>
        <fullName evidence="10">KNOX transcription factor</fullName>
    </submittedName>
</protein>